<sequence length="62" mass="7488">MNRICIYPKDIQRITGKSERQCRNIIAKIKNQLNKQKHQVVTLEEFCEYMGLEMNQILQFMK</sequence>
<dbReference type="Proteomes" id="UP001589607">
    <property type="component" value="Unassembled WGS sequence"/>
</dbReference>
<reference evidence="1 2" key="1">
    <citation type="submission" date="2024-09" db="EMBL/GenBank/DDBJ databases">
        <authorList>
            <person name="Sun Q."/>
            <person name="Mori K."/>
        </authorList>
    </citation>
    <scope>NUCLEOTIDE SEQUENCE [LARGE SCALE GENOMIC DNA]</scope>
    <source>
        <strain evidence="1 2">CECT 7955</strain>
    </source>
</reference>
<evidence type="ECO:0000313" key="1">
    <source>
        <dbReference type="EMBL" id="MFB9095703.1"/>
    </source>
</evidence>
<dbReference type="EMBL" id="JBHMEY010000009">
    <property type="protein sequence ID" value="MFB9095703.1"/>
    <property type="molecule type" value="Genomic_DNA"/>
</dbReference>
<accession>A0ABV5GK62</accession>
<proteinExistence type="predicted"/>
<keyword evidence="2" id="KW-1185">Reference proteome</keyword>
<organism evidence="1 2">
    <name type="scientific">Flavobacterium jumunjinense</name>
    <dbReference type="NCBI Taxonomy" id="998845"/>
    <lineage>
        <taxon>Bacteria</taxon>
        <taxon>Pseudomonadati</taxon>
        <taxon>Bacteroidota</taxon>
        <taxon>Flavobacteriia</taxon>
        <taxon>Flavobacteriales</taxon>
        <taxon>Flavobacteriaceae</taxon>
        <taxon>Flavobacterium</taxon>
    </lineage>
</organism>
<gene>
    <name evidence="1" type="ORF">ACFFVF_04195</name>
</gene>
<protein>
    <submittedName>
        <fullName evidence="1">Uncharacterized protein</fullName>
    </submittedName>
</protein>
<name>A0ABV5GK62_9FLAO</name>
<dbReference type="RefSeq" id="WP_236455000.1">
    <property type="nucleotide sequence ID" value="NZ_CBCSGE010000004.1"/>
</dbReference>
<comment type="caution">
    <text evidence="1">The sequence shown here is derived from an EMBL/GenBank/DDBJ whole genome shotgun (WGS) entry which is preliminary data.</text>
</comment>
<evidence type="ECO:0000313" key="2">
    <source>
        <dbReference type="Proteomes" id="UP001589607"/>
    </source>
</evidence>